<dbReference type="HOGENOM" id="CLU_039613_6_2_9"/>
<dbReference type="InterPro" id="IPR000847">
    <property type="entry name" value="LysR_HTH_N"/>
</dbReference>
<sequence>MDMEHIREFTVLAEIGSFTEASRRLSISQPVLSKHIKMLELDLGAQLFKRNKRSMELSEYGKLLLPYAQQIVQIQNEVADAFSSRHHAIAGTLTIGALPTASYYGLGDVISGFIQENPHVSINMIEGDYHGLIEMLTQQKCDFAFVREVEEPQNHFARIPFAMDKLTAALPEDHPLAKEEAIPLQLLKEEPFIFSSEETYSYRFCMKACKEAGFDPNIVYTNNNGKNLLDMVRKGVGITLVNKRPADVRKGEGIVLVNLTPEVRTQVSIYYNRSMNLSIAASHFLIYVNRHGESHSTDEKEKG</sequence>
<dbReference type="GO" id="GO:0003677">
    <property type="term" value="F:DNA binding"/>
    <property type="evidence" value="ECO:0007669"/>
    <property type="project" value="UniProtKB-KW"/>
</dbReference>
<keyword evidence="3" id="KW-0238">DNA-binding</keyword>
<name>G5IFI5_9FIRM</name>
<dbReference type="Proteomes" id="UP000005384">
    <property type="component" value="Unassembled WGS sequence"/>
</dbReference>
<keyword evidence="2" id="KW-0805">Transcription regulation</keyword>
<protein>
    <recommendedName>
        <fullName evidence="5">HTH lysR-type domain-containing protein</fullName>
    </recommendedName>
</protein>
<dbReference type="OrthoDB" id="1652954at2"/>
<evidence type="ECO:0000313" key="6">
    <source>
        <dbReference type="EMBL" id="EHI59768.1"/>
    </source>
</evidence>
<dbReference type="InterPro" id="IPR036390">
    <property type="entry name" value="WH_DNA-bd_sf"/>
</dbReference>
<dbReference type="CDD" id="cd05466">
    <property type="entry name" value="PBP2_LTTR_substrate"/>
    <property type="match status" value="1"/>
</dbReference>
<organism evidence="6 7">
    <name type="scientific">Hungatella hathewayi WAL-18680</name>
    <dbReference type="NCBI Taxonomy" id="742737"/>
    <lineage>
        <taxon>Bacteria</taxon>
        <taxon>Bacillati</taxon>
        <taxon>Bacillota</taxon>
        <taxon>Clostridia</taxon>
        <taxon>Lachnospirales</taxon>
        <taxon>Lachnospiraceae</taxon>
        <taxon>Hungatella</taxon>
    </lineage>
</organism>
<dbReference type="PANTHER" id="PTHR30346">
    <property type="entry name" value="TRANSCRIPTIONAL DUAL REGULATOR HCAR-RELATED"/>
    <property type="match status" value="1"/>
</dbReference>
<evidence type="ECO:0000256" key="4">
    <source>
        <dbReference type="ARBA" id="ARBA00023163"/>
    </source>
</evidence>
<evidence type="ECO:0000256" key="3">
    <source>
        <dbReference type="ARBA" id="ARBA00023125"/>
    </source>
</evidence>
<evidence type="ECO:0000256" key="2">
    <source>
        <dbReference type="ARBA" id="ARBA00023015"/>
    </source>
</evidence>
<dbReference type="PROSITE" id="PS50931">
    <property type="entry name" value="HTH_LYSR"/>
    <property type="match status" value="1"/>
</dbReference>
<feature type="domain" description="HTH lysR-type" evidence="5">
    <location>
        <begin position="1"/>
        <end position="58"/>
    </location>
</feature>
<dbReference type="RefSeq" id="WP_006780243.1">
    <property type="nucleotide sequence ID" value="NZ_CP040506.1"/>
</dbReference>
<keyword evidence="7" id="KW-1185">Reference proteome</keyword>
<comment type="similarity">
    <text evidence="1">Belongs to the LysR transcriptional regulatory family.</text>
</comment>
<dbReference type="SUPFAM" id="SSF53850">
    <property type="entry name" value="Periplasmic binding protein-like II"/>
    <property type="match status" value="1"/>
</dbReference>
<dbReference type="GO" id="GO:0003700">
    <property type="term" value="F:DNA-binding transcription factor activity"/>
    <property type="evidence" value="ECO:0007669"/>
    <property type="project" value="InterPro"/>
</dbReference>
<dbReference type="FunFam" id="1.10.10.10:FF:000001">
    <property type="entry name" value="LysR family transcriptional regulator"/>
    <property type="match status" value="1"/>
</dbReference>
<dbReference type="PATRIC" id="fig|742737.3.peg.2288"/>
<dbReference type="EMBL" id="ADLN01000046">
    <property type="protein sequence ID" value="EHI59768.1"/>
    <property type="molecule type" value="Genomic_DNA"/>
</dbReference>
<dbReference type="PANTHER" id="PTHR30346:SF0">
    <property type="entry name" value="HCA OPERON TRANSCRIPTIONAL ACTIVATOR HCAR"/>
    <property type="match status" value="1"/>
</dbReference>
<dbReference type="Gene3D" id="3.40.190.290">
    <property type="match status" value="1"/>
</dbReference>
<dbReference type="Gene3D" id="1.10.10.10">
    <property type="entry name" value="Winged helix-like DNA-binding domain superfamily/Winged helix DNA-binding domain"/>
    <property type="match status" value="1"/>
</dbReference>
<dbReference type="InterPro" id="IPR036388">
    <property type="entry name" value="WH-like_DNA-bd_sf"/>
</dbReference>
<keyword evidence="4" id="KW-0804">Transcription</keyword>
<evidence type="ECO:0000259" key="5">
    <source>
        <dbReference type="PROSITE" id="PS50931"/>
    </source>
</evidence>
<evidence type="ECO:0000313" key="7">
    <source>
        <dbReference type="Proteomes" id="UP000005384"/>
    </source>
</evidence>
<gene>
    <name evidence="6" type="ORF">HMPREF9473_02263</name>
</gene>
<dbReference type="Pfam" id="PF03466">
    <property type="entry name" value="LysR_substrate"/>
    <property type="match status" value="1"/>
</dbReference>
<proteinExistence type="inferred from homology"/>
<evidence type="ECO:0000256" key="1">
    <source>
        <dbReference type="ARBA" id="ARBA00009437"/>
    </source>
</evidence>
<dbReference type="AlphaFoldDB" id="G5IFI5"/>
<dbReference type="PRINTS" id="PR00039">
    <property type="entry name" value="HTHLYSR"/>
</dbReference>
<dbReference type="Pfam" id="PF00126">
    <property type="entry name" value="HTH_1"/>
    <property type="match status" value="1"/>
</dbReference>
<accession>G5IFI5</accession>
<dbReference type="SUPFAM" id="SSF46785">
    <property type="entry name" value="Winged helix' DNA-binding domain"/>
    <property type="match status" value="1"/>
</dbReference>
<comment type="caution">
    <text evidence="6">The sequence shown here is derived from an EMBL/GenBank/DDBJ whole genome shotgun (WGS) entry which is preliminary data.</text>
</comment>
<dbReference type="GO" id="GO:0032993">
    <property type="term" value="C:protein-DNA complex"/>
    <property type="evidence" value="ECO:0007669"/>
    <property type="project" value="TreeGrafter"/>
</dbReference>
<dbReference type="InterPro" id="IPR005119">
    <property type="entry name" value="LysR_subst-bd"/>
</dbReference>
<reference evidence="6 7" key="1">
    <citation type="submission" date="2011-08" db="EMBL/GenBank/DDBJ databases">
        <title>The Genome Sequence of Clostridium hathewayi WAL-18680.</title>
        <authorList>
            <consortium name="The Broad Institute Genome Sequencing Platform"/>
            <person name="Earl A."/>
            <person name="Ward D."/>
            <person name="Feldgarden M."/>
            <person name="Gevers D."/>
            <person name="Finegold S.M."/>
            <person name="Summanen P.H."/>
            <person name="Molitoris D.R."/>
            <person name="Song M."/>
            <person name="Daigneault M."/>
            <person name="Allen-Vercoe E."/>
            <person name="Young S.K."/>
            <person name="Zeng Q."/>
            <person name="Gargeya S."/>
            <person name="Fitzgerald M."/>
            <person name="Haas B."/>
            <person name="Abouelleil A."/>
            <person name="Alvarado L."/>
            <person name="Arachchi H.M."/>
            <person name="Berlin A."/>
            <person name="Brown A."/>
            <person name="Chapman S.B."/>
            <person name="Chen Z."/>
            <person name="Dunbar C."/>
            <person name="Freedman E."/>
            <person name="Gearin G."/>
            <person name="Gellesch M."/>
            <person name="Goldberg J."/>
            <person name="Griggs A."/>
            <person name="Gujja S."/>
            <person name="Heiman D."/>
            <person name="Howarth C."/>
            <person name="Larson L."/>
            <person name="Lui A."/>
            <person name="MacDonald P.J.P."/>
            <person name="Montmayeur A."/>
            <person name="Murphy C."/>
            <person name="Neiman D."/>
            <person name="Pearson M."/>
            <person name="Priest M."/>
            <person name="Roberts A."/>
            <person name="Saif S."/>
            <person name="Shea T."/>
            <person name="Shenoy N."/>
            <person name="Sisk P."/>
            <person name="Stolte C."/>
            <person name="Sykes S."/>
            <person name="Wortman J."/>
            <person name="Nusbaum C."/>
            <person name="Birren B."/>
        </authorList>
    </citation>
    <scope>NUCLEOTIDE SEQUENCE [LARGE SCALE GENOMIC DNA]</scope>
    <source>
        <strain evidence="6 7">WAL-18680</strain>
    </source>
</reference>